<comment type="caution">
    <text evidence="1">The sequence shown here is derived from an EMBL/GenBank/DDBJ whole genome shotgun (WGS) entry which is preliminary data.</text>
</comment>
<proteinExistence type="predicted"/>
<evidence type="ECO:0000313" key="1">
    <source>
        <dbReference type="EMBL" id="PWA09806.1"/>
    </source>
</evidence>
<dbReference type="OrthoDB" id="1149160at2"/>
<evidence type="ECO:0008006" key="3">
    <source>
        <dbReference type="Google" id="ProtNLM"/>
    </source>
</evidence>
<dbReference type="InterPro" id="IPR015943">
    <property type="entry name" value="WD40/YVTN_repeat-like_dom_sf"/>
</dbReference>
<gene>
    <name evidence="1" type="ORF">DB891_06425</name>
</gene>
<reference evidence="1 2" key="1">
    <citation type="submission" date="2018-04" db="EMBL/GenBank/DDBJ databases">
        <title>Flavobacterium sp. nov., isolated from glacier ice.</title>
        <authorList>
            <person name="Liu Q."/>
            <person name="Xin Y.-H."/>
        </authorList>
    </citation>
    <scope>NUCLEOTIDE SEQUENCE [LARGE SCALE GENOMIC DNA]</scope>
    <source>
        <strain evidence="1 2">LB2P30</strain>
    </source>
</reference>
<dbReference type="SUPFAM" id="SSF110296">
    <property type="entry name" value="Oligoxyloglucan reducing end-specific cellobiohydrolase"/>
    <property type="match status" value="1"/>
</dbReference>
<name>A0A2U1JX62_9FLAO</name>
<protein>
    <recommendedName>
        <fullName evidence="3">Glycosyl hydrolase</fullName>
    </recommendedName>
</protein>
<dbReference type="RefSeq" id="WP_116761775.1">
    <property type="nucleotide sequence ID" value="NZ_QCZH01000005.1"/>
</dbReference>
<keyword evidence="2" id="KW-1185">Reference proteome</keyword>
<accession>A0A2U1JX62</accession>
<dbReference type="Proteomes" id="UP000245618">
    <property type="component" value="Unassembled WGS sequence"/>
</dbReference>
<evidence type="ECO:0000313" key="2">
    <source>
        <dbReference type="Proteomes" id="UP000245618"/>
    </source>
</evidence>
<sequence>MAQMIIKEKEMIRINPSNKQKLEYSTNDGRTWMSRHNGSSYGDFSDLVDNGKELLATTSKGLYYSKNDGRTWMKRG</sequence>
<dbReference type="EMBL" id="QCZH01000005">
    <property type="protein sequence ID" value="PWA09806.1"/>
    <property type="molecule type" value="Genomic_DNA"/>
</dbReference>
<organism evidence="1 2">
    <name type="scientific">Flavobacterium laiguense</name>
    <dbReference type="NCBI Taxonomy" id="2169409"/>
    <lineage>
        <taxon>Bacteria</taxon>
        <taxon>Pseudomonadati</taxon>
        <taxon>Bacteroidota</taxon>
        <taxon>Flavobacteriia</taxon>
        <taxon>Flavobacteriales</taxon>
        <taxon>Flavobacteriaceae</taxon>
        <taxon>Flavobacterium</taxon>
    </lineage>
</organism>
<dbReference type="Gene3D" id="2.130.10.10">
    <property type="entry name" value="YVTN repeat-like/Quinoprotein amine dehydrogenase"/>
    <property type="match status" value="1"/>
</dbReference>
<dbReference type="AlphaFoldDB" id="A0A2U1JX62"/>